<evidence type="ECO:0000256" key="3">
    <source>
        <dbReference type="ARBA" id="ARBA00022475"/>
    </source>
</evidence>
<accession>A0ABS1H3E0</accession>
<dbReference type="InterPro" id="IPR037185">
    <property type="entry name" value="EmrE-like"/>
</dbReference>
<organism evidence="9 10">
    <name type="scientific">Viridibacillus soli</name>
    <dbReference type="NCBI Taxonomy" id="2798301"/>
    <lineage>
        <taxon>Bacteria</taxon>
        <taxon>Bacillati</taxon>
        <taxon>Bacillota</taxon>
        <taxon>Bacilli</taxon>
        <taxon>Bacillales</taxon>
        <taxon>Caryophanaceae</taxon>
        <taxon>Viridibacillus</taxon>
    </lineage>
</organism>
<feature type="transmembrane region" description="Helical" evidence="8">
    <location>
        <begin position="56"/>
        <end position="77"/>
    </location>
</feature>
<name>A0ABS1H3E0_9BACL</name>
<dbReference type="EMBL" id="JAEOAH010000003">
    <property type="protein sequence ID" value="MBK3493925.1"/>
    <property type="molecule type" value="Genomic_DNA"/>
</dbReference>
<evidence type="ECO:0000256" key="6">
    <source>
        <dbReference type="ARBA" id="ARBA00023136"/>
    </source>
</evidence>
<keyword evidence="5 8" id="KW-1133">Transmembrane helix</keyword>
<evidence type="ECO:0000256" key="1">
    <source>
        <dbReference type="ARBA" id="ARBA00004651"/>
    </source>
</evidence>
<evidence type="ECO:0000256" key="8">
    <source>
        <dbReference type="SAM" id="Phobius"/>
    </source>
</evidence>
<dbReference type="InterPro" id="IPR045324">
    <property type="entry name" value="Small_multidrug_res"/>
</dbReference>
<dbReference type="RefSeq" id="WP_200747929.1">
    <property type="nucleotide sequence ID" value="NZ_JAEOAH010000003.1"/>
</dbReference>
<dbReference type="Pfam" id="PF00893">
    <property type="entry name" value="Multi_Drug_Res"/>
    <property type="match status" value="1"/>
</dbReference>
<comment type="similarity">
    <text evidence="7">Belongs to the drug/metabolite transporter (DMT) superfamily. Small multidrug resistance (SMR) (TC 2.A.7.1) family.</text>
</comment>
<dbReference type="PANTHER" id="PTHR30561">
    <property type="entry name" value="SMR FAMILY PROTON-DEPENDENT DRUG EFFLUX TRANSPORTER SUGE"/>
    <property type="match status" value="1"/>
</dbReference>
<keyword evidence="4 7" id="KW-0812">Transmembrane</keyword>
<comment type="caution">
    <text evidence="9">The sequence shown here is derived from an EMBL/GenBank/DDBJ whole genome shotgun (WGS) entry which is preliminary data.</text>
</comment>
<reference evidence="9 10" key="1">
    <citation type="submission" date="2020-12" db="EMBL/GenBank/DDBJ databases">
        <title>YIM B01967 draft genome.</title>
        <authorList>
            <person name="Yan X."/>
        </authorList>
    </citation>
    <scope>NUCLEOTIDE SEQUENCE [LARGE SCALE GENOMIC DNA]</scope>
    <source>
        <strain evidence="9 10">YIM B01967</strain>
    </source>
</reference>
<dbReference type="SUPFAM" id="SSF103481">
    <property type="entry name" value="Multidrug resistance efflux transporter EmrE"/>
    <property type="match status" value="1"/>
</dbReference>
<evidence type="ECO:0000313" key="10">
    <source>
        <dbReference type="Proteomes" id="UP000618943"/>
    </source>
</evidence>
<dbReference type="InterPro" id="IPR000390">
    <property type="entry name" value="Small_drug/metabolite_transptr"/>
</dbReference>
<keyword evidence="3" id="KW-1003">Cell membrane</keyword>
<proteinExistence type="inferred from homology"/>
<feature type="transmembrane region" description="Helical" evidence="8">
    <location>
        <begin position="6"/>
        <end position="23"/>
    </location>
</feature>
<evidence type="ECO:0000256" key="7">
    <source>
        <dbReference type="RuleBase" id="RU003942"/>
    </source>
</evidence>
<evidence type="ECO:0000256" key="5">
    <source>
        <dbReference type="ARBA" id="ARBA00022989"/>
    </source>
</evidence>
<keyword evidence="10" id="KW-1185">Reference proteome</keyword>
<comment type="subcellular location">
    <subcellularLocation>
        <location evidence="1 7">Cell membrane</location>
        <topology evidence="1 7">Multi-pass membrane protein</topology>
    </subcellularLocation>
</comment>
<sequence length="104" mass="11185">MGWIFVFFAAMSEIVGVIGLKLYSQNKTIRNMLLYVGGFGLSFALLYTSFNYLQLSIAYAVWIGIGTVGAVLINMILFGESKSVARVISIIAIVIGVAGLKAIS</sequence>
<feature type="transmembrane region" description="Helical" evidence="8">
    <location>
        <begin position="32"/>
        <end position="50"/>
    </location>
</feature>
<evidence type="ECO:0000256" key="2">
    <source>
        <dbReference type="ARBA" id="ARBA00022448"/>
    </source>
</evidence>
<gene>
    <name evidence="9" type="ORF">JFL43_03435</name>
</gene>
<evidence type="ECO:0000313" key="9">
    <source>
        <dbReference type="EMBL" id="MBK3493925.1"/>
    </source>
</evidence>
<feature type="transmembrane region" description="Helical" evidence="8">
    <location>
        <begin position="84"/>
        <end position="103"/>
    </location>
</feature>
<dbReference type="Gene3D" id="1.10.3730.20">
    <property type="match status" value="1"/>
</dbReference>
<evidence type="ECO:0000256" key="4">
    <source>
        <dbReference type="ARBA" id="ARBA00022692"/>
    </source>
</evidence>
<keyword evidence="2" id="KW-0813">Transport</keyword>
<dbReference type="PANTHER" id="PTHR30561:SF0">
    <property type="entry name" value="GUANIDINIUM EXPORTER"/>
    <property type="match status" value="1"/>
</dbReference>
<keyword evidence="6 8" id="KW-0472">Membrane</keyword>
<dbReference type="Proteomes" id="UP000618943">
    <property type="component" value="Unassembled WGS sequence"/>
</dbReference>
<protein>
    <submittedName>
        <fullName evidence="9">Multidrug efflux SMR transporter</fullName>
    </submittedName>
</protein>